<sequence length="89" mass="9741">MRNKVNLNTLQKCKSKENEMPEHREARLIKEPAAGSNHEVTTTIAAVATIYEAAATTVTAATIYEATTATESRYARAGSKHFRAARSEC</sequence>
<evidence type="ECO:0000313" key="1">
    <source>
        <dbReference type="EMBL" id="CAG8479681.1"/>
    </source>
</evidence>
<organism evidence="1 2">
    <name type="scientific">Funneliformis caledonium</name>
    <dbReference type="NCBI Taxonomy" id="1117310"/>
    <lineage>
        <taxon>Eukaryota</taxon>
        <taxon>Fungi</taxon>
        <taxon>Fungi incertae sedis</taxon>
        <taxon>Mucoromycota</taxon>
        <taxon>Glomeromycotina</taxon>
        <taxon>Glomeromycetes</taxon>
        <taxon>Glomerales</taxon>
        <taxon>Glomeraceae</taxon>
        <taxon>Funneliformis</taxon>
    </lineage>
</organism>
<keyword evidence="2" id="KW-1185">Reference proteome</keyword>
<accession>A0A9N8WA97</accession>
<dbReference type="Proteomes" id="UP000789570">
    <property type="component" value="Unassembled WGS sequence"/>
</dbReference>
<dbReference type="AlphaFoldDB" id="A0A9N8WA97"/>
<evidence type="ECO:0000313" key="2">
    <source>
        <dbReference type="Proteomes" id="UP000789570"/>
    </source>
</evidence>
<comment type="caution">
    <text evidence="1">The sequence shown here is derived from an EMBL/GenBank/DDBJ whole genome shotgun (WGS) entry which is preliminary data.</text>
</comment>
<protein>
    <submittedName>
        <fullName evidence="1">6348_t:CDS:1</fullName>
    </submittedName>
</protein>
<reference evidence="1" key="1">
    <citation type="submission" date="2021-06" db="EMBL/GenBank/DDBJ databases">
        <authorList>
            <person name="Kallberg Y."/>
            <person name="Tangrot J."/>
            <person name="Rosling A."/>
        </authorList>
    </citation>
    <scope>NUCLEOTIDE SEQUENCE</scope>
    <source>
        <strain evidence="1">UK204</strain>
    </source>
</reference>
<proteinExistence type="predicted"/>
<gene>
    <name evidence="1" type="ORF">FCALED_LOCUS2643</name>
</gene>
<dbReference type="EMBL" id="CAJVPQ010000418">
    <property type="protein sequence ID" value="CAG8479681.1"/>
    <property type="molecule type" value="Genomic_DNA"/>
</dbReference>
<name>A0A9N8WA97_9GLOM</name>